<proteinExistence type="predicted"/>
<dbReference type="SMART" id="SM00321">
    <property type="entry name" value="WSC"/>
    <property type="match status" value="1"/>
</dbReference>
<dbReference type="Proteomes" id="UP000005408">
    <property type="component" value="Unassembled WGS sequence"/>
</dbReference>
<dbReference type="AlphaFoldDB" id="A0A8W8NTY0"/>
<organism evidence="3 4">
    <name type="scientific">Magallana gigas</name>
    <name type="common">Pacific oyster</name>
    <name type="synonym">Crassostrea gigas</name>
    <dbReference type="NCBI Taxonomy" id="29159"/>
    <lineage>
        <taxon>Eukaryota</taxon>
        <taxon>Metazoa</taxon>
        <taxon>Spiralia</taxon>
        <taxon>Lophotrochozoa</taxon>
        <taxon>Mollusca</taxon>
        <taxon>Bivalvia</taxon>
        <taxon>Autobranchia</taxon>
        <taxon>Pteriomorphia</taxon>
        <taxon>Ostreida</taxon>
        <taxon>Ostreoidea</taxon>
        <taxon>Ostreidae</taxon>
        <taxon>Magallana</taxon>
    </lineage>
</organism>
<evidence type="ECO:0000313" key="3">
    <source>
        <dbReference type="EnsemblMetazoa" id="G8143.1:cds"/>
    </source>
</evidence>
<dbReference type="PROSITE" id="PS51212">
    <property type="entry name" value="WSC"/>
    <property type="match status" value="1"/>
</dbReference>
<feature type="domain" description="WSC" evidence="2">
    <location>
        <begin position="88"/>
        <end position="185"/>
    </location>
</feature>
<protein>
    <recommendedName>
        <fullName evidence="2">WSC domain-containing protein</fullName>
    </recommendedName>
</protein>
<dbReference type="EnsemblMetazoa" id="G8143.1">
    <property type="protein sequence ID" value="G8143.1:cds"/>
    <property type="gene ID" value="G8143"/>
</dbReference>
<accession>A0A8W8NTY0</accession>
<dbReference type="InterPro" id="IPR002889">
    <property type="entry name" value="WSC_carb-bd"/>
</dbReference>
<reference evidence="3" key="1">
    <citation type="submission" date="2022-08" db="UniProtKB">
        <authorList>
            <consortium name="EnsemblMetazoa"/>
        </authorList>
    </citation>
    <scope>IDENTIFICATION</scope>
    <source>
        <strain evidence="3">05x7-T-G4-1.051#20</strain>
    </source>
</reference>
<keyword evidence="1" id="KW-0812">Transmembrane</keyword>
<keyword evidence="4" id="KW-1185">Reference proteome</keyword>
<sequence>MWFFLEEFGLIVSVQGSRIKAILMDKSHQLYLFIVLTITLFTDINPTGDFQHSWFDAQNRCVGRGLTIERVNSDQPYWTGRYRRVTPWINILGCYPDNITLLQDVVKNTMILNSIGMCQEICNHEKSHKFAIKMNECLCIKSNTNDSHLNRFPASDCTFICGDNSDDIYSGECGGKSAYNIYETQGVNFNSTKTCLSLQCSPEDQRFIPQKCSDSFAIICENMTLPDSAKSWSLSMEQCKKARNSTYLLGDIDLTDPHLICSSKPSQFQVFWVGVARQVYTSIDQGQEIRVENIGKILECQRCERNTCYYMGCSLSLNGSIFCKSNFNTSKTQITEPLTTSQESFSASTLLSTHSTAEELFISTSTAINHDTDQLPSTTDTQQMPSASDELTLKIALPLTLGFIVLSISAVGAGYCTRRFKATKADRITKAKVESRHEKNIGSSVDSVQNSSYFVLEQCPQYISKGSYSSNESPYNNSEEGVYDHLRDKISRKPEVEDTYQHASAGVSSNMSEYDTMANAFNKKQEECYSDDYSHQDSNGNYACDLRANNHLTHNPYDVAV</sequence>
<evidence type="ECO:0000313" key="4">
    <source>
        <dbReference type="Proteomes" id="UP000005408"/>
    </source>
</evidence>
<keyword evidence="1" id="KW-1133">Transmembrane helix</keyword>
<evidence type="ECO:0000259" key="2">
    <source>
        <dbReference type="PROSITE" id="PS51212"/>
    </source>
</evidence>
<keyword evidence="1" id="KW-0472">Membrane</keyword>
<dbReference type="OrthoDB" id="6156215at2759"/>
<feature type="transmembrane region" description="Helical" evidence="1">
    <location>
        <begin position="395"/>
        <end position="417"/>
    </location>
</feature>
<evidence type="ECO:0000256" key="1">
    <source>
        <dbReference type="SAM" id="Phobius"/>
    </source>
</evidence>
<name>A0A8W8NTY0_MAGGI</name>